<name>A0A3D9FI25_9SPHN</name>
<dbReference type="GO" id="GO:0000162">
    <property type="term" value="P:L-tryptophan biosynthetic process"/>
    <property type="evidence" value="ECO:0007669"/>
    <property type="project" value="TreeGrafter"/>
</dbReference>
<dbReference type="InterPro" id="IPR015890">
    <property type="entry name" value="Chorismate_C"/>
</dbReference>
<comment type="caution">
    <text evidence="3">The sequence shown here is derived from an EMBL/GenBank/DDBJ whole genome shotgun (WGS) entry which is preliminary data.</text>
</comment>
<accession>A0A3D9FI25</accession>
<evidence type="ECO:0000313" key="3">
    <source>
        <dbReference type="EMBL" id="RED17440.1"/>
    </source>
</evidence>
<dbReference type="PANTHER" id="PTHR11236">
    <property type="entry name" value="AMINOBENZOATE/ANTHRANILATE SYNTHASE"/>
    <property type="match status" value="1"/>
</dbReference>
<dbReference type="InterPro" id="IPR019999">
    <property type="entry name" value="Anth_synth_I-like"/>
</dbReference>
<dbReference type="Proteomes" id="UP000256310">
    <property type="component" value="Unassembled WGS sequence"/>
</dbReference>
<dbReference type="InterPro" id="IPR036038">
    <property type="entry name" value="Aminotransferase-like"/>
</dbReference>
<proteinExistence type="predicted"/>
<dbReference type="InterPro" id="IPR005802">
    <property type="entry name" value="ADC_synth_comp_1"/>
</dbReference>
<keyword evidence="3" id="KW-0456">Lyase</keyword>
<dbReference type="GO" id="GO:0046820">
    <property type="term" value="F:4-amino-4-deoxychorismate synthase activity"/>
    <property type="evidence" value="ECO:0007669"/>
    <property type="project" value="TreeGrafter"/>
</dbReference>
<protein>
    <recommendedName>
        <fullName evidence="1">Probable branched-chain-amino-acid aminotransferase</fullName>
    </recommendedName>
</protein>
<dbReference type="InterPro" id="IPR005801">
    <property type="entry name" value="ADC_synthase"/>
</dbReference>
<evidence type="ECO:0000259" key="2">
    <source>
        <dbReference type="Pfam" id="PF00425"/>
    </source>
</evidence>
<gene>
    <name evidence="3" type="ORF">DFR46_2487</name>
</gene>
<dbReference type="PANTHER" id="PTHR11236:SF50">
    <property type="entry name" value="AMINODEOXYCHORISMATE SYNTHASE COMPONENT 1"/>
    <property type="match status" value="1"/>
</dbReference>
<dbReference type="InterPro" id="IPR001544">
    <property type="entry name" value="Aminotrans_IV"/>
</dbReference>
<feature type="domain" description="Chorismate-utilising enzyme C-terminal" evidence="2">
    <location>
        <begin position="128"/>
        <end position="382"/>
    </location>
</feature>
<dbReference type="Gene3D" id="3.60.120.10">
    <property type="entry name" value="Anthranilate synthase"/>
    <property type="match status" value="1"/>
</dbReference>
<dbReference type="Pfam" id="PF00425">
    <property type="entry name" value="Chorismate_bind"/>
    <property type="match status" value="1"/>
</dbReference>
<dbReference type="Gene3D" id="3.30.470.10">
    <property type="match status" value="1"/>
</dbReference>
<evidence type="ECO:0000256" key="1">
    <source>
        <dbReference type="ARBA" id="ARBA00014472"/>
    </source>
</evidence>
<dbReference type="NCBIfam" id="TIGR00553">
    <property type="entry name" value="pabB"/>
    <property type="match status" value="1"/>
</dbReference>
<dbReference type="GO" id="GO:0009396">
    <property type="term" value="P:folic acid-containing compound biosynthetic process"/>
    <property type="evidence" value="ECO:0007669"/>
    <property type="project" value="InterPro"/>
</dbReference>
<dbReference type="InterPro" id="IPR043132">
    <property type="entry name" value="BCAT-like_C"/>
</dbReference>
<keyword evidence="4" id="KW-1185">Reference proteome</keyword>
<dbReference type="AlphaFoldDB" id="A0A3D9FI25"/>
<dbReference type="InterPro" id="IPR043131">
    <property type="entry name" value="BCAT-like_N"/>
</dbReference>
<dbReference type="EMBL" id="QRDP01000004">
    <property type="protein sequence ID" value="RED17440.1"/>
    <property type="molecule type" value="Genomic_DNA"/>
</dbReference>
<dbReference type="SUPFAM" id="SSF56322">
    <property type="entry name" value="ADC synthase"/>
    <property type="match status" value="1"/>
</dbReference>
<organism evidence="3 4">
    <name type="scientific">Parasphingopyxis lamellibrachiae</name>
    <dbReference type="NCBI Taxonomy" id="680125"/>
    <lineage>
        <taxon>Bacteria</taxon>
        <taxon>Pseudomonadati</taxon>
        <taxon>Pseudomonadota</taxon>
        <taxon>Alphaproteobacteria</taxon>
        <taxon>Sphingomonadales</taxon>
        <taxon>Sphingomonadaceae</taxon>
        <taxon>Parasphingopyxis</taxon>
    </lineage>
</organism>
<sequence>MTDAIAHETPFVLLDDARVDGASARLFTRPVAMVEARSHDQVEMALGRLERARENGLHVAGFIGYEAGLALEDRLEPLRRELEAGSSPLLWFGLFEEMERIDADAVPAMLPDPAGGWAGAPLPRVTESGYEKAFAQAQTYISSGDIYQTNLTFGCDVKIAGHPLAIYARLRAGSLAGYGGVVWTGAHWLLSLSPELFFSLADGRITARPMKGTAVRQGDPAADNAAREELQGDPKQRAENLMIVDLLRNDLSRVAAPGSVDVPSLFHVESYPTVHQMTSTVTAEISPGASPIDIIRTIYPCGSITGAPKIRAMEIIDELEAAPRGPYTGSIGWIDPSGDAAFNVAIRTLVLEDGASSATLGLGSGIVADSLMGDEWRECLAKGAFVTEGQPRFDLVETMRFDPVAGIEQLERHLARMKASARALGFTFDRHTARNELQAATFRVKALSKVRVLLSRHGRFAIEVRPLPEYAAEPVVVAIASRNADPLDFRLSHKTTARSVYDEAMVGRGTFETLLEDGEGFLTEGCFTSLFVEREGRLLTPPLSRGLLPGILREALIEDGRAVEQDLVRDDLAGGFLIGNAVRGLLKARLA</sequence>
<dbReference type="Pfam" id="PF01063">
    <property type="entry name" value="Aminotran_4"/>
    <property type="match status" value="1"/>
</dbReference>
<dbReference type="Gene3D" id="3.20.10.10">
    <property type="entry name" value="D-amino Acid Aminotransferase, subunit A, domain 2"/>
    <property type="match status" value="1"/>
</dbReference>
<dbReference type="GO" id="GO:0016829">
    <property type="term" value="F:lyase activity"/>
    <property type="evidence" value="ECO:0007669"/>
    <property type="project" value="UniProtKB-KW"/>
</dbReference>
<evidence type="ECO:0000313" key="4">
    <source>
        <dbReference type="Proteomes" id="UP000256310"/>
    </source>
</evidence>
<reference evidence="3 4" key="1">
    <citation type="submission" date="2018-07" db="EMBL/GenBank/DDBJ databases">
        <title>Genomic Encyclopedia of Type Strains, Phase IV (KMG-IV): sequencing the most valuable type-strain genomes for metagenomic binning, comparative biology and taxonomic classification.</title>
        <authorList>
            <person name="Goeker M."/>
        </authorList>
    </citation>
    <scope>NUCLEOTIDE SEQUENCE [LARGE SCALE GENOMIC DNA]</scope>
    <source>
        <strain evidence="3 4">DSM 26725</strain>
    </source>
</reference>
<dbReference type="SUPFAM" id="SSF56752">
    <property type="entry name" value="D-aminoacid aminotransferase-like PLP-dependent enzymes"/>
    <property type="match status" value="1"/>
</dbReference>
<dbReference type="PRINTS" id="PR00095">
    <property type="entry name" value="ANTSNTHASEI"/>
</dbReference>